<dbReference type="Gene3D" id="3.40.630.30">
    <property type="match status" value="1"/>
</dbReference>
<dbReference type="InterPro" id="IPR016181">
    <property type="entry name" value="Acyl_CoA_acyltransferase"/>
</dbReference>
<dbReference type="CDD" id="cd04301">
    <property type="entry name" value="NAT_SF"/>
    <property type="match status" value="1"/>
</dbReference>
<dbReference type="PANTHER" id="PTHR43877">
    <property type="entry name" value="AMINOALKYLPHOSPHONATE N-ACETYLTRANSFERASE-RELATED-RELATED"/>
    <property type="match status" value="1"/>
</dbReference>
<keyword evidence="1" id="KW-0808">Transferase</keyword>
<accession>A0A939QIF8</accession>
<dbReference type="Proteomes" id="UP000680132">
    <property type="component" value="Unassembled WGS sequence"/>
</dbReference>
<dbReference type="RefSeq" id="WP_208499959.1">
    <property type="nucleotide sequence ID" value="NZ_JAGFOA010000001.1"/>
</dbReference>
<feature type="domain" description="N-acetyltransferase" evidence="3">
    <location>
        <begin position="8"/>
        <end position="166"/>
    </location>
</feature>
<evidence type="ECO:0000313" key="4">
    <source>
        <dbReference type="EMBL" id="MBO3662262.1"/>
    </source>
</evidence>
<dbReference type="PROSITE" id="PS51186">
    <property type="entry name" value="GNAT"/>
    <property type="match status" value="1"/>
</dbReference>
<sequence length="175" mass="18633">MPAVPTRPHIRAACPEDVPAIGAALHAYLAQTEREKTTHDAGGQLSPVGDLPEGYRAEVRDPIGTLASCRILVADLDGRVAGVVVLKPGADSVEIKRLWASPDVRGQGIGSALLDAAISESGALPVTLTVWDWRQDVIRLYASRGFEQVASWDERPRLVCMRLASGGSSSRQSSP</sequence>
<evidence type="ECO:0000313" key="5">
    <source>
        <dbReference type="Proteomes" id="UP000680132"/>
    </source>
</evidence>
<dbReference type="SUPFAM" id="SSF55729">
    <property type="entry name" value="Acyl-CoA N-acyltransferases (Nat)"/>
    <property type="match status" value="1"/>
</dbReference>
<name>A0A939QIF8_9MICO</name>
<dbReference type="InterPro" id="IPR050832">
    <property type="entry name" value="Bact_Acetyltransf"/>
</dbReference>
<evidence type="ECO:0000256" key="2">
    <source>
        <dbReference type="ARBA" id="ARBA00023315"/>
    </source>
</evidence>
<keyword evidence="5" id="KW-1185">Reference proteome</keyword>
<dbReference type="GO" id="GO:0016747">
    <property type="term" value="F:acyltransferase activity, transferring groups other than amino-acyl groups"/>
    <property type="evidence" value="ECO:0007669"/>
    <property type="project" value="InterPro"/>
</dbReference>
<gene>
    <name evidence="4" type="ORF">J5V96_01910</name>
</gene>
<dbReference type="EMBL" id="JAGFOA010000001">
    <property type="protein sequence ID" value="MBO3662262.1"/>
    <property type="molecule type" value="Genomic_DNA"/>
</dbReference>
<evidence type="ECO:0000256" key="1">
    <source>
        <dbReference type="ARBA" id="ARBA00022679"/>
    </source>
</evidence>
<keyword evidence="2" id="KW-0012">Acyltransferase</keyword>
<organism evidence="4 5">
    <name type="scientific">Microbacterium stercoris</name>
    <dbReference type="NCBI Taxonomy" id="2820289"/>
    <lineage>
        <taxon>Bacteria</taxon>
        <taxon>Bacillati</taxon>
        <taxon>Actinomycetota</taxon>
        <taxon>Actinomycetes</taxon>
        <taxon>Micrococcales</taxon>
        <taxon>Microbacteriaceae</taxon>
        <taxon>Microbacterium</taxon>
    </lineage>
</organism>
<comment type="caution">
    <text evidence="4">The sequence shown here is derived from an EMBL/GenBank/DDBJ whole genome shotgun (WGS) entry which is preliminary data.</text>
</comment>
<evidence type="ECO:0000259" key="3">
    <source>
        <dbReference type="PROSITE" id="PS51186"/>
    </source>
</evidence>
<reference evidence="4" key="1">
    <citation type="submission" date="2021-03" db="EMBL/GenBank/DDBJ databases">
        <title>Microbacterium sp. nov., a novel actinobacterium isolated from cow dung.</title>
        <authorList>
            <person name="Zhang L."/>
        </authorList>
    </citation>
    <scope>NUCLEOTIDE SEQUENCE</scope>
    <source>
        <strain evidence="4">NEAU-LLB</strain>
    </source>
</reference>
<dbReference type="AlphaFoldDB" id="A0A939QIF8"/>
<dbReference type="InterPro" id="IPR000182">
    <property type="entry name" value="GNAT_dom"/>
</dbReference>
<proteinExistence type="predicted"/>
<protein>
    <submittedName>
        <fullName evidence="4">GNAT family N-acetyltransferase</fullName>
    </submittedName>
</protein>
<dbReference type="Pfam" id="PF13508">
    <property type="entry name" value="Acetyltransf_7"/>
    <property type="match status" value="1"/>
</dbReference>